<evidence type="ECO:0000256" key="2">
    <source>
        <dbReference type="ARBA" id="ARBA00005005"/>
    </source>
</evidence>
<keyword evidence="20" id="KW-1185">Reference proteome</keyword>
<dbReference type="PROSITE" id="PS00098">
    <property type="entry name" value="THIOLASE_1"/>
    <property type="match status" value="1"/>
</dbReference>
<gene>
    <name evidence="19" type="primary">ACAT1</name>
    <name evidence="19" type="synonym">acat1</name>
</gene>
<feature type="binding site" evidence="15">
    <location>
        <position position="230"/>
    </location>
    <ligand>
        <name>CoA</name>
        <dbReference type="ChEBI" id="CHEBI:57287"/>
    </ligand>
</feature>
<comment type="subcellular location">
    <subcellularLocation>
        <location evidence="1">Mitochondrion</location>
    </subcellularLocation>
</comment>
<feature type="binding site" evidence="15">
    <location>
        <begin position="204"/>
        <end position="206"/>
    </location>
    <ligand>
        <name>CoA</name>
        <dbReference type="ChEBI" id="CHEBI:57287"/>
    </ligand>
</feature>
<evidence type="ECO:0000256" key="8">
    <source>
        <dbReference type="ARBA" id="ARBA00022946"/>
    </source>
</evidence>
<dbReference type="SUPFAM" id="SSF53901">
    <property type="entry name" value="Thiolase-like"/>
    <property type="match status" value="2"/>
</dbReference>
<dbReference type="InterPro" id="IPR020615">
    <property type="entry name" value="Thiolase_acyl_enz_int_AS"/>
</dbReference>
<name>A0A8C9VQR4_SCLFO</name>
<dbReference type="PROSITE" id="PS00099">
    <property type="entry name" value="THIOLASE_3"/>
    <property type="match status" value="1"/>
</dbReference>
<dbReference type="PANTHER" id="PTHR18919">
    <property type="entry name" value="ACETYL-COA C-ACYLTRANSFERASE"/>
    <property type="match status" value="1"/>
</dbReference>
<evidence type="ECO:0000256" key="14">
    <source>
        <dbReference type="PIRSR" id="PIRSR000429-1"/>
    </source>
</evidence>
<dbReference type="Pfam" id="PF02803">
    <property type="entry name" value="Thiolase_C"/>
    <property type="match status" value="1"/>
</dbReference>
<reference evidence="19" key="3">
    <citation type="submission" date="2025-09" db="UniProtKB">
        <authorList>
            <consortium name="Ensembl"/>
        </authorList>
    </citation>
    <scope>IDENTIFICATION</scope>
</reference>
<evidence type="ECO:0000313" key="19">
    <source>
        <dbReference type="Ensembl" id="ENSSFOP00015063422.1"/>
    </source>
</evidence>
<keyword evidence="6 16" id="KW-0808">Transferase</keyword>
<dbReference type="Gene3D" id="3.40.47.10">
    <property type="match status" value="2"/>
</dbReference>
<evidence type="ECO:0000256" key="11">
    <source>
        <dbReference type="ARBA" id="ARBA00023315"/>
    </source>
</evidence>
<keyword evidence="10" id="KW-0496">Mitochondrion</keyword>
<keyword evidence="7" id="KW-0479">Metal-binding</keyword>
<dbReference type="FunFam" id="3.40.47.10:FF:000150">
    <property type="match status" value="1"/>
</dbReference>
<reference evidence="19 20" key="1">
    <citation type="submission" date="2019-04" db="EMBL/GenBank/DDBJ databases">
        <authorList>
            <consortium name="Wellcome Sanger Institute Data Sharing"/>
        </authorList>
    </citation>
    <scope>NUCLEOTIDE SEQUENCE [LARGE SCALE GENOMIC DNA]</scope>
</reference>
<dbReference type="InterPro" id="IPR020617">
    <property type="entry name" value="Thiolase_C"/>
</dbReference>
<evidence type="ECO:0000256" key="6">
    <source>
        <dbReference type="ARBA" id="ARBA00022679"/>
    </source>
</evidence>
<dbReference type="GO" id="GO:0005739">
    <property type="term" value="C:mitochondrion"/>
    <property type="evidence" value="ECO:0007669"/>
    <property type="project" value="UniProtKB-SubCell"/>
</dbReference>
<comment type="similarity">
    <text evidence="3 16">Belongs to the thiolase-like superfamily. Thiolase family.</text>
</comment>
<dbReference type="GeneTree" id="ENSGT01030000234626"/>
<evidence type="ECO:0000256" key="16">
    <source>
        <dbReference type="RuleBase" id="RU003557"/>
    </source>
</evidence>
<keyword evidence="9" id="KW-0630">Potassium</keyword>
<dbReference type="GO" id="GO:0003985">
    <property type="term" value="F:acetyl-CoA C-acetyltransferase activity"/>
    <property type="evidence" value="ECO:0007669"/>
    <property type="project" value="UniProtKB-EC"/>
</dbReference>
<sequence>MSSRGLFLIRRHVCKRLLTPQYVCRTYASRPPLNEVVIVSAVRTPVGSFMGSLSTVPATQLGSIAIKGAVERAGIPVEEVKEVYMGNVLQAGEGQAPTRQALLGAGLPISTPATTVNKVCASGMKSVMLAAQSLMCGHQGNCAENTAKNSGISREEQDKYAISSYTRSKAAWESGVLAKEVVPVSIPQRGKPDLVVSEDEEFRRVDFSKVPKLKAVFQKENGTVTAANASTLNDGAAALVLMTTDAAKRLNATPLARIVCFADAAVAPIDFPIAPAFAVPKILKTSGVKKEDIAMWEINEAFSVVVLANIKMLDIDPSKVNMNGGAVSLGHPIGMSGARIVGHMVHNLKPGQYGLAGICNGGGGASSILIQRF</sequence>
<feature type="active site" description="Proton acceptor" evidence="14">
    <location>
        <position position="331"/>
    </location>
</feature>
<evidence type="ECO:0000256" key="10">
    <source>
        <dbReference type="ARBA" id="ARBA00023128"/>
    </source>
</evidence>
<reference evidence="19" key="2">
    <citation type="submission" date="2025-08" db="UniProtKB">
        <authorList>
            <consortium name="Ensembl"/>
        </authorList>
    </citation>
    <scope>IDENTIFICATION</scope>
</reference>
<evidence type="ECO:0000256" key="4">
    <source>
        <dbReference type="ARBA" id="ARBA00011881"/>
    </source>
</evidence>
<dbReference type="InterPro" id="IPR020610">
    <property type="entry name" value="Thiolase_AS"/>
</dbReference>
<dbReference type="PIRSF" id="PIRSF000429">
    <property type="entry name" value="Ac-CoA_Ac_transf"/>
    <property type="match status" value="1"/>
</dbReference>
<feature type="active site" description="Proton acceptor" evidence="14">
    <location>
        <position position="359"/>
    </location>
</feature>
<comment type="subunit">
    <text evidence="4">Homotetramer.</text>
</comment>
<feature type="binding site" evidence="15">
    <location>
        <position position="209"/>
    </location>
    <ligand>
        <name>CoA</name>
        <dbReference type="ChEBI" id="CHEBI:57287"/>
    </ligand>
</feature>
<organism evidence="19 20">
    <name type="scientific">Scleropages formosus</name>
    <name type="common">Asian bonytongue</name>
    <name type="synonym">Osteoglossum formosum</name>
    <dbReference type="NCBI Taxonomy" id="113540"/>
    <lineage>
        <taxon>Eukaryota</taxon>
        <taxon>Metazoa</taxon>
        <taxon>Chordata</taxon>
        <taxon>Craniata</taxon>
        <taxon>Vertebrata</taxon>
        <taxon>Euteleostomi</taxon>
        <taxon>Actinopterygii</taxon>
        <taxon>Neopterygii</taxon>
        <taxon>Teleostei</taxon>
        <taxon>Osteoglossocephala</taxon>
        <taxon>Osteoglossomorpha</taxon>
        <taxon>Osteoglossiformes</taxon>
        <taxon>Osteoglossidae</taxon>
        <taxon>Scleropages</taxon>
    </lineage>
</organism>
<dbReference type="AlphaFoldDB" id="A0A8C9VQR4"/>
<accession>A0A8C9VQR4</accession>
<dbReference type="PROSITE" id="PS00737">
    <property type="entry name" value="THIOLASE_2"/>
    <property type="match status" value="1"/>
</dbReference>
<dbReference type="EC" id="2.3.1.9" evidence="5"/>
<dbReference type="PANTHER" id="PTHR18919:SF156">
    <property type="entry name" value="ACETYL-COA ACETYLTRANSFERASE, MITOCHONDRIAL"/>
    <property type="match status" value="1"/>
</dbReference>
<dbReference type="InterPro" id="IPR016039">
    <property type="entry name" value="Thiolase-like"/>
</dbReference>
<evidence type="ECO:0000256" key="12">
    <source>
        <dbReference type="ARBA" id="ARBA00045244"/>
    </source>
</evidence>
<comment type="pathway">
    <text evidence="2">Lipid metabolism; fatty acid beta-oxidation.</text>
</comment>
<dbReference type="GO" id="GO:0006635">
    <property type="term" value="P:fatty acid beta-oxidation"/>
    <property type="evidence" value="ECO:0007669"/>
    <property type="project" value="TreeGrafter"/>
</dbReference>
<protein>
    <recommendedName>
        <fullName evidence="5">acetyl-CoA C-acetyltransferase</fullName>
        <ecNumber evidence="5">2.3.1.9</ecNumber>
    </recommendedName>
</protein>
<evidence type="ECO:0000256" key="3">
    <source>
        <dbReference type="ARBA" id="ARBA00010982"/>
    </source>
</evidence>
<evidence type="ECO:0000256" key="15">
    <source>
        <dbReference type="PIRSR" id="PIRSR000429-2"/>
    </source>
</evidence>
<evidence type="ECO:0000256" key="5">
    <source>
        <dbReference type="ARBA" id="ARBA00012705"/>
    </source>
</evidence>
<feature type="domain" description="Thiolase N-terminal" evidence="17">
    <location>
        <begin position="36"/>
        <end position="138"/>
    </location>
</feature>
<dbReference type="InterPro" id="IPR020613">
    <property type="entry name" value="Thiolase_CS"/>
</dbReference>
<dbReference type="InterPro" id="IPR002155">
    <property type="entry name" value="Thiolase"/>
</dbReference>
<feature type="active site" description="Acyl-thioester intermediate" evidence="14">
    <location>
        <position position="120"/>
    </location>
</feature>
<dbReference type="InterPro" id="IPR020616">
    <property type="entry name" value="Thiolase_N"/>
</dbReference>
<evidence type="ECO:0000256" key="9">
    <source>
        <dbReference type="ARBA" id="ARBA00022958"/>
    </source>
</evidence>
<proteinExistence type="inferred from homology"/>
<dbReference type="Proteomes" id="UP000694397">
    <property type="component" value="Chromosome 25"/>
</dbReference>
<evidence type="ECO:0000259" key="17">
    <source>
        <dbReference type="Pfam" id="PF00108"/>
    </source>
</evidence>
<feature type="binding site" evidence="15">
    <location>
        <position position="165"/>
    </location>
    <ligand>
        <name>CoA</name>
        <dbReference type="ChEBI" id="CHEBI:57287"/>
    </ligand>
</feature>
<keyword evidence="8" id="KW-0809">Transit peptide</keyword>
<comment type="function">
    <text evidence="12">This is one of the enzymes that catalyzes the last step of the mitochondrial beta-oxidation pathway, an aerobic process breaking down fatty acids into acetyl-CoA. Using free coenzyme A/CoA, catalyzes the thiolytic cleavage of medium- to long-chain 3-oxoacyl-CoAs into acetyl-CoA and a fatty acyl-CoA shortened by two carbon atoms. The activity of the enzyme is reversible and it can also catalyze the condensation of two acetyl-CoA molecules into acetoacetyl-CoA. Thereby, it plays a major role in ketone body metabolism.</text>
</comment>
<dbReference type="CDD" id="cd00751">
    <property type="entry name" value="thiolase"/>
    <property type="match status" value="1"/>
</dbReference>
<evidence type="ECO:0000259" key="18">
    <source>
        <dbReference type="Pfam" id="PF02803"/>
    </source>
</evidence>
<dbReference type="GO" id="GO:0046872">
    <property type="term" value="F:metal ion binding"/>
    <property type="evidence" value="ECO:0007669"/>
    <property type="project" value="UniProtKB-KW"/>
</dbReference>
<keyword evidence="11 16" id="KW-0012">Acyltransferase</keyword>
<dbReference type="NCBIfam" id="TIGR01930">
    <property type="entry name" value="AcCoA-C-Actrans"/>
    <property type="match status" value="1"/>
</dbReference>
<evidence type="ECO:0000256" key="7">
    <source>
        <dbReference type="ARBA" id="ARBA00022723"/>
    </source>
</evidence>
<evidence type="ECO:0000256" key="13">
    <source>
        <dbReference type="ARBA" id="ARBA00048502"/>
    </source>
</evidence>
<evidence type="ECO:0000313" key="20">
    <source>
        <dbReference type="Proteomes" id="UP000694397"/>
    </source>
</evidence>
<feature type="domain" description="Thiolase C-terminal" evidence="18">
    <location>
        <begin position="253"/>
        <end position="372"/>
    </location>
</feature>
<dbReference type="Ensembl" id="ENSSFOT00015069144.1">
    <property type="protein sequence ID" value="ENSSFOP00015063422.1"/>
    <property type="gene ID" value="ENSSFOG00015021173.2"/>
</dbReference>
<evidence type="ECO:0000256" key="1">
    <source>
        <dbReference type="ARBA" id="ARBA00004173"/>
    </source>
</evidence>
<dbReference type="Pfam" id="PF00108">
    <property type="entry name" value="Thiolase_N"/>
    <property type="match status" value="1"/>
</dbReference>
<comment type="catalytic activity">
    <reaction evidence="13">
        <text>propanoyl-CoA + acetyl-CoA = 2-methyl-3-oxobutanoyl-CoA + CoA</text>
        <dbReference type="Rhea" id="RHEA:30719"/>
        <dbReference type="ChEBI" id="CHEBI:57287"/>
        <dbReference type="ChEBI" id="CHEBI:57288"/>
        <dbReference type="ChEBI" id="CHEBI:57335"/>
        <dbReference type="ChEBI" id="CHEBI:57392"/>
    </reaction>
    <physiologicalReaction direction="left-to-right" evidence="13">
        <dbReference type="Rhea" id="RHEA:30720"/>
    </physiologicalReaction>
    <physiologicalReaction direction="right-to-left" evidence="13">
        <dbReference type="Rhea" id="RHEA:30721"/>
    </physiologicalReaction>
</comment>